<gene>
    <name evidence="1" type="ORF">PPRIM_AZ9-3.1.T0120039</name>
</gene>
<evidence type="ECO:0000313" key="1">
    <source>
        <dbReference type="EMBL" id="CAD8047728.1"/>
    </source>
</evidence>
<dbReference type="OMA" id="NCRKRAI"/>
<dbReference type="EMBL" id="CAJJDM010000009">
    <property type="protein sequence ID" value="CAD8047728.1"/>
    <property type="molecule type" value="Genomic_DNA"/>
</dbReference>
<organism evidence="1 2">
    <name type="scientific">Paramecium primaurelia</name>
    <dbReference type="NCBI Taxonomy" id="5886"/>
    <lineage>
        <taxon>Eukaryota</taxon>
        <taxon>Sar</taxon>
        <taxon>Alveolata</taxon>
        <taxon>Ciliophora</taxon>
        <taxon>Intramacronucleata</taxon>
        <taxon>Oligohymenophorea</taxon>
        <taxon>Peniculida</taxon>
        <taxon>Parameciidae</taxon>
        <taxon>Paramecium</taxon>
    </lineage>
</organism>
<name>A0A8S1KAM4_PARPR</name>
<reference evidence="1" key="1">
    <citation type="submission" date="2021-01" db="EMBL/GenBank/DDBJ databases">
        <authorList>
            <consortium name="Genoscope - CEA"/>
            <person name="William W."/>
        </authorList>
    </citation>
    <scope>NUCLEOTIDE SEQUENCE</scope>
</reference>
<sequence length="71" mass="8041">MGCSIQKNKLPLSQQTINLQDITQTPSSSQDDTERQQNLNTLKSLLRGSNFSISNVKQTNCRKRAIHLQQL</sequence>
<evidence type="ECO:0000313" key="2">
    <source>
        <dbReference type="Proteomes" id="UP000688137"/>
    </source>
</evidence>
<proteinExistence type="predicted"/>
<dbReference type="AlphaFoldDB" id="A0A8S1KAM4"/>
<keyword evidence="2" id="KW-1185">Reference proteome</keyword>
<dbReference type="Proteomes" id="UP000688137">
    <property type="component" value="Unassembled WGS sequence"/>
</dbReference>
<accession>A0A8S1KAM4</accession>
<protein>
    <submittedName>
        <fullName evidence="1">Uncharacterized protein</fullName>
    </submittedName>
</protein>
<comment type="caution">
    <text evidence="1">The sequence shown here is derived from an EMBL/GenBank/DDBJ whole genome shotgun (WGS) entry which is preliminary data.</text>
</comment>